<evidence type="ECO:0000256" key="2">
    <source>
        <dbReference type="ARBA" id="ARBA00022448"/>
    </source>
</evidence>
<feature type="domain" description="ABC transmembrane type-1" evidence="13">
    <location>
        <begin position="22"/>
        <end position="307"/>
    </location>
</feature>
<evidence type="ECO:0000256" key="10">
    <source>
        <dbReference type="ARBA" id="ARBA00023455"/>
    </source>
</evidence>
<evidence type="ECO:0000256" key="8">
    <source>
        <dbReference type="ARBA" id="ARBA00022989"/>
    </source>
</evidence>
<feature type="transmembrane region" description="Helical" evidence="11">
    <location>
        <begin position="20"/>
        <end position="42"/>
    </location>
</feature>
<evidence type="ECO:0000256" key="1">
    <source>
        <dbReference type="ARBA" id="ARBA00004429"/>
    </source>
</evidence>
<keyword evidence="6" id="KW-0547">Nucleotide-binding</keyword>
<dbReference type="PROSITE" id="PS00211">
    <property type="entry name" value="ABC_TRANSPORTER_1"/>
    <property type="match status" value="1"/>
</dbReference>
<dbReference type="PROSITE" id="PS50893">
    <property type="entry name" value="ABC_TRANSPORTER_2"/>
    <property type="match status" value="1"/>
</dbReference>
<dbReference type="Pfam" id="PF00664">
    <property type="entry name" value="ABC_membrane"/>
    <property type="match status" value="1"/>
</dbReference>
<dbReference type="Gene3D" id="3.40.50.300">
    <property type="entry name" value="P-loop containing nucleotide triphosphate hydrolases"/>
    <property type="match status" value="1"/>
</dbReference>
<comment type="similarity">
    <text evidence="10">Belongs to the ABC transporter superfamily. Siderophore-Fe(3+) uptake transporter (SIUT) (TC 3.A.1.21) family.</text>
</comment>
<dbReference type="InterPro" id="IPR027417">
    <property type="entry name" value="P-loop_NTPase"/>
</dbReference>
<feature type="transmembrane region" description="Helical" evidence="11">
    <location>
        <begin position="281"/>
        <end position="299"/>
    </location>
</feature>
<evidence type="ECO:0000256" key="9">
    <source>
        <dbReference type="ARBA" id="ARBA00023136"/>
    </source>
</evidence>
<feature type="domain" description="ABC transporter" evidence="12">
    <location>
        <begin position="338"/>
        <end position="570"/>
    </location>
</feature>
<keyword evidence="5 11" id="KW-0812">Transmembrane</keyword>
<evidence type="ECO:0000256" key="4">
    <source>
        <dbReference type="ARBA" id="ARBA00022519"/>
    </source>
</evidence>
<dbReference type="AlphaFoldDB" id="A0A2N3Y0K1"/>
<dbReference type="RefSeq" id="WP_010314802.1">
    <property type="nucleotide sequence ID" value="NZ_CP061007.1"/>
</dbReference>
<keyword evidence="7 14" id="KW-0067">ATP-binding</keyword>
<keyword evidence="4" id="KW-0997">Cell inner membrane</keyword>
<dbReference type="EMBL" id="PJNB01000001">
    <property type="protein sequence ID" value="PKW16454.1"/>
    <property type="molecule type" value="Genomic_DNA"/>
</dbReference>
<dbReference type="Pfam" id="PF00005">
    <property type="entry name" value="ABC_tran"/>
    <property type="match status" value="1"/>
</dbReference>
<dbReference type="STRING" id="994479.GCA_000194155_07235"/>
<dbReference type="InterPro" id="IPR039421">
    <property type="entry name" value="Type_1_exporter"/>
</dbReference>
<dbReference type="Proteomes" id="UP000233786">
    <property type="component" value="Unassembled WGS sequence"/>
</dbReference>
<dbReference type="PANTHER" id="PTHR24221">
    <property type="entry name" value="ATP-BINDING CASSETTE SUB-FAMILY B"/>
    <property type="match status" value="1"/>
</dbReference>
<dbReference type="GO" id="GO:0005886">
    <property type="term" value="C:plasma membrane"/>
    <property type="evidence" value="ECO:0007669"/>
    <property type="project" value="UniProtKB-SubCell"/>
</dbReference>
<comment type="subcellular location">
    <subcellularLocation>
        <location evidence="1">Cell inner membrane</location>
        <topology evidence="1">Multi-pass membrane protein</topology>
    </subcellularLocation>
</comment>
<dbReference type="InterPro" id="IPR017871">
    <property type="entry name" value="ABC_transporter-like_CS"/>
</dbReference>
<evidence type="ECO:0000256" key="11">
    <source>
        <dbReference type="SAM" id="Phobius"/>
    </source>
</evidence>
<comment type="caution">
    <text evidence="14">The sequence shown here is derived from an EMBL/GenBank/DDBJ whole genome shotgun (WGS) entry which is preliminary data.</text>
</comment>
<evidence type="ECO:0000313" key="14">
    <source>
        <dbReference type="EMBL" id="PKW16454.1"/>
    </source>
</evidence>
<protein>
    <submittedName>
        <fullName evidence="14">ATP-binding cassette subfamily B protein</fullName>
    </submittedName>
</protein>
<sequence>MTKNSGTAQAVRVLAPIRGYLATAVGFQAVASVLGVLPLIAIAELGRVLLPGGAGPERAWPLVWLGVGAVLVSLALSMAANTITHVGDNKLQLHLRRAMTRRLGRVPLGWFSKTTSGTVKKTLHDDIGGMHYFVAHTLLDVTSVVLAPLTALVYLVTVDWRMAAISVLPPLAGALLFRRAMAEARPQMAAYGRAVAEINSGVVEFVEGIAVVKTFGGTRTAHQRFLRAADDFHQFFTRWVGSTIGVSTASQLAVSPVVVLLLVVTAGASMVATGVLAAPDVLAFVLLAPALAGPVAAIGTRFQALRTGTAAARNVQALLAEPVLPVPAKPKTPNGNEIRLRGVEFGYDDDPVLADIDLDLRPGTVTALVGPSGAGKSTLAKLLVRFHDVAGGSITLGGVDLREMEPETLYRHVGFVFQDVVLLRGTVAENIALARPGADAADIERAACAAQIHDRIITLPRGYHSEIGVDAEFSGGEAQRISIARALLADTPVLVLDEATAYADPDSEALIQQALSTLAAGRTLLVIAHRLATIRDADQLVVLEDGRITEKGHHTELVEADGRYARMWRAQEPAAPTHATPGGNS</sequence>
<organism evidence="14 15">
    <name type="scientific">Saccharopolyspora spinosa</name>
    <dbReference type="NCBI Taxonomy" id="60894"/>
    <lineage>
        <taxon>Bacteria</taxon>
        <taxon>Bacillati</taxon>
        <taxon>Actinomycetota</taxon>
        <taxon>Actinomycetes</taxon>
        <taxon>Pseudonocardiales</taxon>
        <taxon>Pseudonocardiaceae</taxon>
        <taxon>Saccharopolyspora</taxon>
    </lineage>
</organism>
<feature type="transmembrane region" description="Helical" evidence="11">
    <location>
        <begin position="252"/>
        <end position="275"/>
    </location>
</feature>
<evidence type="ECO:0000259" key="13">
    <source>
        <dbReference type="PROSITE" id="PS50929"/>
    </source>
</evidence>
<dbReference type="GO" id="GO:0140359">
    <property type="term" value="F:ABC-type transporter activity"/>
    <property type="evidence" value="ECO:0007669"/>
    <property type="project" value="InterPro"/>
</dbReference>
<dbReference type="InterPro" id="IPR003439">
    <property type="entry name" value="ABC_transporter-like_ATP-bd"/>
</dbReference>
<dbReference type="PANTHER" id="PTHR24221:SF654">
    <property type="entry name" value="ATP-BINDING CASSETTE SUB-FAMILY B MEMBER 6"/>
    <property type="match status" value="1"/>
</dbReference>
<gene>
    <name evidence="14" type="ORF">A8926_4287</name>
</gene>
<accession>A0A2N3Y0K1</accession>
<dbReference type="SMART" id="SM00382">
    <property type="entry name" value="AAA"/>
    <property type="match status" value="1"/>
</dbReference>
<dbReference type="InterPro" id="IPR003593">
    <property type="entry name" value="AAA+_ATPase"/>
</dbReference>
<evidence type="ECO:0000259" key="12">
    <source>
        <dbReference type="PROSITE" id="PS50893"/>
    </source>
</evidence>
<feature type="transmembrane region" description="Helical" evidence="11">
    <location>
        <begin position="160"/>
        <end position="177"/>
    </location>
</feature>
<feature type="transmembrane region" description="Helical" evidence="11">
    <location>
        <begin position="130"/>
        <end position="154"/>
    </location>
</feature>
<evidence type="ECO:0000256" key="3">
    <source>
        <dbReference type="ARBA" id="ARBA00022475"/>
    </source>
</evidence>
<dbReference type="InterPro" id="IPR011527">
    <property type="entry name" value="ABC1_TM_dom"/>
</dbReference>
<keyword evidence="3" id="KW-1003">Cell membrane</keyword>
<evidence type="ECO:0000256" key="6">
    <source>
        <dbReference type="ARBA" id="ARBA00022741"/>
    </source>
</evidence>
<dbReference type="FunFam" id="3.40.50.300:FF:000221">
    <property type="entry name" value="Multidrug ABC transporter ATP-binding protein"/>
    <property type="match status" value="1"/>
</dbReference>
<proteinExistence type="inferred from homology"/>
<keyword evidence="2" id="KW-0813">Transport</keyword>
<dbReference type="SUPFAM" id="SSF90123">
    <property type="entry name" value="ABC transporter transmembrane region"/>
    <property type="match status" value="1"/>
</dbReference>
<dbReference type="Gene3D" id="1.20.1560.10">
    <property type="entry name" value="ABC transporter type 1, transmembrane domain"/>
    <property type="match status" value="1"/>
</dbReference>
<dbReference type="SUPFAM" id="SSF52540">
    <property type="entry name" value="P-loop containing nucleoside triphosphate hydrolases"/>
    <property type="match status" value="1"/>
</dbReference>
<keyword evidence="8 11" id="KW-1133">Transmembrane helix</keyword>
<dbReference type="GO" id="GO:0005524">
    <property type="term" value="F:ATP binding"/>
    <property type="evidence" value="ECO:0007669"/>
    <property type="project" value="UniProtKB-KW"/>
</dbReference>
<evidence type="ECO:0000256" key="5">
    <source>
        <dbReference type="ARBA" id="ARBA00022692"/>
    </source>
</evidence>
<reference evidence="14" key="1">
    <citation type="submission" date="2017-12" db="EMBL/GenBank/DDBJ databases">
        <title>Sequencing the genomes of 1000 Actinobacteria strains.</title>
        <authorList>
            <person name="Klenk H.-P."/>
        </authorList>
    </citation>
    <scope>NUCLEOTIDE SEQUENCE [LARGE SCALE GENOMIC DNA]</scope>
    <source>
        <strain evidence="14">DSM 44228</strain>
    </source>
</reference>
<dbReference type="PROSITE" id="PS50929">
    <property type="entry name" value="ABC_TM1F"/>
    <property type="match status" value="1"/>
</dbReference>
<dbReference type="GO" id="GO:0016887">
    <property type="term" value="F:ATP hydrolysis activity"/>
    <property type="evidence" value="ECO:0007669"/>
    <property type="project" value="InterPro"/>
</dbReference>
<feature type="transmembrane region" description="Helical" evidence="11">
    <location>
        <begin position="62"/>
        <end position="87"/>
    </location>
</feature>
<keyword evidence="9 11" id="KW-0472">Membrane</keyword>
<evidence type="ECO:0000256" key="7">
    <source>
        <dbReference type="ARBA" id="ARBA00022840"/>
    </source>
</evidence>
<name>A0A2N3Y0K1_SACSN</name>
<dbReference type="InterPro" id="IPR036640">
    <property type="entry name" value="ABC1_TM_sf"/>
</dbReference>
<evidence type="ECO:0000313" key="15">
    <source>
        <dbReference type="Proteomes" id="UP000233786"/>
    </source>
</evidence>
<keyword evidence="15" id="KW-1185">Reference proteome</keyword>
<dbReference type="CDD" id="cd07346">
    <property type="entry name" value="ABC_6TM_exporters"/>
    <property type="match status" value="1"/>
</dbReference>